<accession>R8BC77</accession>
<evidence type="ECO:0000313" key="4">
    <source>
        <dbReference type="Proteomes" id="UP000014074"/>
    </source>
</evidence>
<keyword evidence="3" id="KW-0396">Initiation factor</keyword>
<reference evidence="4" key="1">
    <citation type="journal article" date="2013" name="Genome Announc.">
        <title>Draft genome sequence of the ascomycete Phaeoacremonium aleophilum strain UCR-PA7, a causal agent of the esca disease complex in grapevines.</title>
        <authorList>
            <person name="Blanco-Ulate B."/>
            <person name="Rolshausen P."/>
            <person name="Cantu D."/>
        </authorList>
    </citation>
    <scope>NUCLEOTIDE SEQUENCE [LARGE SCALE GENOMIC DNA]</scope>
    <source>
        <strain evidence="4">UCR-PA7</strain>
    </source>
</reference>
<dbReference type="GO" id="GO:0001181">
    <property type="term" value="F:RNA polymerase I general transcription initiation factor activity"/>
    <property type="evidence" value="ECO:0007669"/>
    <property type="project" value="InterPro"/>
</dbReference>
<evidence type="ECO:0000256" key="2">
    <source>
        <dbReference type="SAM" id="MobiDB-lite"/>
    </source>
</evidence>
<dbReference type="HOGENOM" id="CLU_010579_1_1_1"/>
<evidence type="ECO:0000256" key="1">
    <source>
        <dbReference type="ARBA" id="ARBA00010098"/>
    </source>
</evidence>
<dbReference type="PANTHER" id="PTHR12790">
    <property type="entry name" value="TRANSCRIPTION INITIATION FACTOR IA RRN3"/>
    <property type="match status" value="1"/>
</dbReference>
<dbReference type="Pfam" id="PF05327">
    <property type="entry name" value="RRN3"/>
    <property type="match status" value="1"/>
</dbReference>
<dbReference type="GO" id="GO:0001042">
    <property type="term" value="F:RNA polymerase I core binding"/>
    <property type="evidence" value="ECO:0007669"/>
    <property type="project" value="TreeGrafter"/>
</dbReference>
<keyword evidence="4" id="KW-1185">Reference proteome</keyword>
<dbReference type="GO" id="GO:0005634">
    <property type="term" value="C:nucleus"/>
    <property type="evidence" value="ECO:0007669"/>
    <property type="project" value="TreeGrafter"/>
</dbReference>
<comment type="similarity">
    <text evidence="1">Belongs to the RRN3 family.</text>
</comment>
<dbReference type="InterPro" id="IPR007991">
    <property type="entry name" value="RNA_pol_I_trans_ini_fac_RRN3"/>
</dbReference>
<protein>
    <submittedName>
        <fullName evidence="3">Putative rna polymerase i-specific transcription initiation factor rrn3 protein</fullName>
    </submittedName>
</protein>
<sequence>MDLNTVQAVSSRSLEQTKKEVRKALIDHGRGEEEGYDTLKDIFANDRHANSDSAEDDDAIKPEELVVYLVALTTCVPLIDKSCSGLVHIITQVKWLGRDDAFVKAYVQFLAALVSAHGSYLGHVISMFVDKFRETSSSSWTVPGFNTVDRRTMKERLHSGLGYLLDLFPAARSITRNVISRDFPYSDESAKIHVTYIQHLLKLREYAKDLGPDIMELITDRLVKIDVKMQLDLDDLDDEISAAVAFQLKTAEIGGLDDDADSEESDVESLASDDTDYDEQAAQVKSITQNVQKMDSALDILFELYTPVFADPSSPEAMSCFEDLLAEFTNIILPTIRSKQVQFLIFHFSQRSQALTDMFVGTLFNIAFQTNTPMVLRQAAVAYLASYAARGAHVTPENVRSIVDVLVQHIELYRVRHEASCRGPSLPRFTLYYALTQALLYVFCFRWKDLVVATPDIVDPDDEVSYFGKDLEWLKGLKETLREQIWSKFNPLKVCNPAIVAEFAKLAGHLRFMYVHDKLQSNRRVHLSQFVAGAYGTGDALRDTGYDPHDESWLQLDPYFPFDPYQLPHSKRWLDDDYNPWKPIPGLNGQDEDEDSDDEADVDDGELEEEDTATDDEKLDD</sequence>
<dbReference type="KEGG" id="tmn:UCRPA7_7645"/>
<keyword evidence="3" id="KW-0648">Protein biosynthesis</keyword>
<dbReference type="eggNOG" id="KOG2434">
    <property type="taxonomic scope" value="Eukaryota"/>
</dbReference>
<dbReference type="GO" id="GO:0003743">
    <property type="term" value="F:translation initiation factor activity"/>
    <property type="evidence" value="ECO:0007669"/>
    <property type="project" value="UniProtKB-KW"/>
</dbReference>
<dbReference type="OrthoDB" id="26970at2759"/>
<name>R8BC77_PHAM7</name>
<dbReference type="RefSeq" id="XP_007918363.1">
    <property type="nucleotide sequence ID" value="XM_007920172.1"/>
</dbReference>
<organism evidence="3 4">
    <name type="scientific">Phaeoacremonium minimum (strain UCR-PA7)</name>
    <name type="common">Esca disease fungus</name>
    <name type="synonym">Togninia minima</name>
    <dbReference type="NCBI Taxonomy" id="1286976"/>
    <lineage>
        <taxon>Eukaryota</taxon>
        <taxon>Fungi</taxon>
        <taxon>Dikarya</taxon>
        <taxon>Ascomycota</taxon>
        <taxon>Pezizomycotina</taxon>
        <taxon>Sordariomycetes</taxon>
        <taxon>Sordariomycetidae</taxon>
        <taxon>Togniniales</taxon>
        <taxon>Togniniaceae</taxon>
        <taxon>Phaeoacremonium</taxon>
    </lineage>
</organism>
<gene>
    <name evidence="3" type="ORF">UCRPA7_7645</name>
</gene>
<dbReference type="AlphaFoldDB" id="R8BC77"/>
<dbReference type="PANTHER" id="PTHR12790:SF0">
    <property type="entry name" value="RNA POLYMERASE I-SPECIFIC TRANSCRIPTION INITIATION FACTOR RRN3-RELATED"/>
    <property type="match status" value="1"/>
</dbReference>
<feature type="compositionally biased region" description="Acidic residues" evidence="2">
    <location>
        <begin position="590"/>
        <end position="621"/>
    </location>
</feature>
<evidence type="ECO:0000313" key="3">
    <source>
        <dbReference type="EMBL" id="EON96901.1"/>
    </source>
</evidence>
<dbReference type="GO" id="GO:0006361">
    <property type="term" value="P:transcription initiation at RNA polymerase I promoter"/>
    <property type="evidence" value="ECO:0007669"/>
    <property type="project" value="InterPro"/>
</dbReference>
<feature type="region of interest" description="Disordered" evidence="2">
    <location>
        <begin position="581"/>
        <end position="621"/>
    </location>
</feature>
<proteinExistence type="inferred from homology"/>
<dbReference type="EMBL" id="KB933309">
    <property type="protein sequence ID" value="EON96901.1"/>
    <property type="molecule type" value="Genomic_DNA"/>
</dbReference>
<dbReference type="GeneID" id="19328423"/>
<dbReference type="Proteomes" id="UP000014074">
    <property type="component" value="Unassembled WGS sequence"/>
</dbReference>